<feature type="compositionally biased region" description="Gly residues" evidence="1">
    <location>
        <begin position="25"/>
        <end position="45"/>
    </location>
</feature>
<keyword evidence="4" id="KW-1185">Reference proteome</keyword>
<organism evidence="3 4">
    <name type="scientific">Pterulicium gracile</name>
    <dbReference type="NCBI Taxonomy" id="1884261"/>
    <lineage>
        <taxon>Eukaryota</taxon>
        <taxon>Fungi</taxon>
        <taxon>Dikarya</taxon>
        <taxon>Basidiomycota</taxon>
        <taxon>Agaricomycotina</taxon>
        <taxon>Agaricomycetes</taxon>
        <taxon>Agaricomycetidae</taxon>
        <taxon>Agaricales</taxon>
        <taxon>Pleurotineae</taxon>
        <taxon>Pterulaceae</taxon>
        <taxon>Pterulicium</taxon>
    </lineage>
</organism>
<dbReference type="Proteomes" id="UP000305067">
    <property type="component" value="Unassembled WGS sequence"/>
</dbReference>
<keyword evidence="2" id="KW-1133">Transmembrane helix</keyword>
<dbReference type="AlphaFoldDB" id="A0A5C3Q3F8"/>
<name>A0A5C3Q3F8_9AGAR</name>
<protein>
    <submittedName>
        <fullName evidence="3">Uncharacterized protein</fullName>
    </submittedName>
</protein>
<evidence type="ECO:0000256" key="1">
    <source>
        <dbReference type="SAM" id="MobiDB-lite"/>
    </source>
</evidence>
<sequence>MPVTEFEVFFPESESTHELERRKGGGGGGRGGGSSRPMSGGGSSGGRSSTTYGNGGGPIADIPGGAPFAGRTQGGGTRGNIYGTPYYGSGYPGTPNHNRGTTGMPFPFYYWPLGFGVAAGGGYIYHSEYGNPDNDTRPGGPQMIASFSSDSSNTTLHLIADRDTVEDLIPIIREGCTGLNSNSSTNPSSYDTNNNNTKPESALQFYRASSIALLLEGYNNTAALGDDENAPPTPFPDWRNQDLIRCLNDTIGEAAPLVDAGSVIWAPSGFGLVGLVFVVCRLASLV</sequence>
<accession>A0A5C3Q3F8</accession>
<reference evidence="3 4" key="1">
    <citation type="journal article" date="2019" name="Nat. Ecol. Evol.">
        <title>Megaphylogeny resolves global patterns of mushroom evolution.</title>
        <authorList>
            <person name="Varga T."/>
            <person name="Krizsan K."/>
            <person name="Foldi C."/>
            <person name="Dima B."/>
            <person name="Sanchez-Garcia M."/>
            <person name="Sanchez-Ramirez S."/>
            <person name="Szollosi G.J."/>
            <person name="Szarkandi J.G."/>
            <person name="Papp V."/>
            <person name="Albert L."/>
            <person name="Andreopoulos W."/>
            <person name="Angelini C."/>
            <person name="Antonin V."/>
            <person name="Barry K.W."/>
            <person name="Bougher N.L."/>
            <person name="Buchanan P."/>
            <person name="Buyck B."/>
            <person name="Bense V."/>
            <person name="Catcheside P."/>
            <person name="Chovatia M."/>
            <person name="Cooper J."/>
            <person name="Damon W."/>
            <person name="Desjardin D."/>
            <person name="Finy P."/>
            <person name="Geml J."/>
            <person name="Haridas S."/>
            <person name="Hughes K."/>
            <person name="Justo A."/>
            <person name="Karasinski D."/>
            <person name="Kautmanova I."/>
            <person name="Kiss B."/>
            <person name="Kocsube S."/>
            <person name="Kotiranta H."/>
            <person name="LaButti K.M."/>
            <person name="Lechner B.E."/>
            <person name="Liimatainen K."/>
            <person name="Lipzen A."/>
            <person name="Lukacs Z."/>
            <person name="Mihaltcheva S."/>
            <person name="Morgado L.N."/>
            <person name="Niskanen T."/>
            <person name="Noordeloos M.E."/>
            <person name="Ohm R.A."/>
            <person name="Ortiz-Santana B."/>
            <person name="Ovrebo C."/>
            <person name="Racz N."/>
            <person name="Riley R."/>
            <person name="Savchenko A."/>
            <person name="Shiryaev A."/>
            <person name="Soop K."/>
            <person name="Spirin V."/>
            <person name="Szebenyi C."/>
            <person name="Tomsovsky M."/>
            <person name="Tulloss R.E."/>
            <person name="Uehling J."/>
            <person name="Grigoriev I.V."/>
            <person name="Vagvolgyi C."/>
            <person name="Papp T."/>
            <person name="Martin F.M."/>
            <person name="Miettinen O."/>
            <person name="Hibbett D.S."/>
            <person name="Nagy L.G."/>
        </authorList>
    </citation>
    <scope>NUCLEOTIDE SEQUENCE [LARGE SCALE GENOMIC DNA]</scope>
    <source>
        <strain evidence="3 4">CBS 309.79</strain>
    </source>
</reference>
<proteinExistence type="predicted"/>
<evidence type="ECO:0000256" key="2">
    <source>
        <dbReference type="SAM" id="Phobius"/>
    </source>
</evidence>
<feature type="compositionally biased region" description="Basic and acidic residues" evidence="1">
    <location>
        <begin position="14"/>
        <end position="23"/>
    </location>
</feature>
<keyword evidence="2" id="KW-0472">Membrane</keyword>
<gene>
    <name evidence="3" type="ORF">BDV98DRAFT_576319</name>
</gene>
<dbReference type="EMBL" id="ML178862">
    <property type="protein sequence ID" value="TFK96351.1"/>
    <property type="molecule type" value="Genomic_DNA"/>
</dbReference>
<feature type="transmembrane region" description="Helical" evidence="2">
    <location>
        <begin position="264"/>
        <end position="283"/>
    </location>
</feature>
<keyword evidence="2" id="KW-0812">Transmembrane</keyword>
<dbReference type="STRING" id="1884261.A0A5C3Q3F8"/>
<evidence type="ECO:0000313" key="4">
    <source>
        <dbReference type="Proteomes" id="UP000305067"/>
    </source>
</evidence>
<dbReference type="OrthoDB" id="3365917at2759"/>
<evidence type="ECO:0000313" key="3">
    <source>
        <dbReference type="EMBL" id="TFK96351.1"/>
    </source>
</evidence>
<feature type="compositionally biased region" description="Low complexity" evidence="1">
    <location>
        <begin position="59"/>
        <end position="70"/>
    </location>
</feature>
<feature type="region of interest" description="Disordered" evidence="1">
    <location>
        <begin position="1"/>
        <end position="77"/>
    </location>
</feature>